<organism evidence="5 6">
    <name type="scientific">Pseudolysinimonas yzui</name>
    <dbReference type="NCBI Taxonomy" id="2708254"/>
    <lineage>
        <taxon>Bacteria</taxon>
        <taxon>Bacillati</taxon>
        <taxon>Actinomycetota</taxon>
        <taxon>Actinomycetes</taxon>
        <taxon>Micrococcales</taxon>
        <taxon>Microbacteriaceae</taxon>
        <taxon>Pseudolysinimonas</taxon>
    </lineage>
</organism>
<dbReference type="GO" id="GO:0005829">
    <property type="term" value="C:cytosol"/>
    <property type="evidence" value="ECO:0007669"/>
    <property type="project" value="TreeGrafter"/>
</dbReference>
<gene>
    <name evidence="5" type="ORF">GCM10011600_19460</name>
</gene>
<dbReference type="PANTHER" id="PTHR10353:SF36">
    <property type="entry name" value="LP05116P"/>
    <property type="match status" value="1"/>
</dbReference>
<dbReference type="Proteomes" id="UP000617531">
    <property type="component" value="Unassembled WGS sequence"/>
</dbReference>
<sequence length="461" mass="50763">MTPEELAAKLPPGFVLGVSTSAYQIEGASDLRGPAGWDRFAADPGVILDGTDALVAADHYHRMPQDVGLMKELGVDAYRFSISWPRVQPGGQGPANPTGLDFYDRLLDELLAAGIRPMATLYHWDTPLEIDELGGWAKRDTAYRFADYVRICGEAFGDRVADWVTINEPATLALEGYTLDVHSPGTALWVAGARAAHHLLLGHGLAVRALREVPVTGRIGISNAHTPVFAATSHWRDRFAARNFDILSNRVFGDPVLLGKRAPGLVGLGVRLAALPHWGDRKIIAEPIDFYGVQYYFPSRVAAGPPHVKVGTHDGHSKAMLDLPLRLEPWPEYEVTGFGWPDSPDLLPVLLGQLADRYGGRLPPLIFTEGGASYPDRPQPDGSVDDDQRIDYLESHISAVVDQVPGVEVEGYFVWSLLDNFEWAAGYTQKFGLIAVDPETQERRPKSSFDWYRRVLAARER</sequence>
<protein>
    <submittedName>
        <fullName evidence="5">Beta-glucosidase</fullName>
    </submittedName>
</protein>
<proteinExistence type="inferred from homology"/>
<reference evidence="5" key="2">
    <citation type="submission" date="2020-09" db="EMBL/GenBank/DDBJ databases">
        <authorList>
            <person name="Sun Q."/>
            <person name="Zhou Y."/>
        </authorList>
    </citation>
    <scope>NUCLEOTIDE SEQUENCE</scope>
    <source>
        <strain evidence="5">CGMCC 1.16548</strain>
    </source>
</reference>
<name>A0A8J3GRC5_9MICO</name>
<dbReference type="EMBL" id="BNAI01000003">
    <property type="protein sequence ID" value="GHF18626.1"/>
    <property type="molecule type" value="Genomic_DNA"/>
</dbReference>
<dbReference type="Gene3D" id="3.20.20.80">
    <property type="entry name" value="Glycosidases"/>
    <property type="match status" value="1"/>
</dbReference>
<comment type="similarity">
    <text evidence="1 4">Belongs to the glycosyl hydrolase 1 family.</text>
</comment>
<dbReference type="GO" id="GO:0008422">
    <property type="term" value="F:beta-glucosidase activity"/>
    <property type="evidence" value="ECO:0007669"/>
    <property type="project" value="TreeGrafter"/>
</dbReference>
<dbReference type="InterPro" id="IPR017853">
    <property type="entry name" value="GH"/>
</dbReference>
<dbReference type="PRINTS" id="PR00131">
    <property type="entry name" value="GLHYDRLASE1"/>
</dbReference>
<evidence type="ECO:0000256" key="3">
    <source>
        <dbReference type="ARBA" id="ARBA00023295"/>
    </source>
</evidence>
<keyword evidence="3" id="KW-0326">Glycosidase</keyword>
<dbReference type="Pfam" id="PF00232">
    <property type="entry name" value="Glyco_hydro_1"/>
    <property type="match status" value="1"/>
</dbReference>
<dbReference type="PANTHER" id="PTHR10353">
    <property type="entry name" value="GLYCOSYL HYDROLASE"/>
    <property type="match status" value="1"/>
</dbReference>
<evidence type="ECO:0000256" key="4">
    <source>
        <dbReference type="RuleBase" id="RU003690"/>
    </source>
</evidence>
<evidence type="ECO:0000313" key="5">
    <source>
        <dbReference type="EMBL" id="GHF18626.1"/>
    </source>
</evidence>
<comment type="caution">
    <text evidence="5">The sequence shown here is derived from an EMBL/GenBank/DDBJ whole genome shotgun (WGS) entry which is preliminary data.</text>
</comment>
<dbReference type="SUPFAM" id="SSF51445">
    <property type="entry name" value="(Trans)glycosidases"/>
    <property type="match status" value="1"/>
</dbReference>
<keyword evidence="2" id="KW-0378">Hydrolase</keyword>
<evidence type="ECO:0000256" key="2">
    <source>
        <dbReference type="ARBA" id="ARBA00022801"/>
    </source>
</evidence>
<dbReference type="InterPro" id="IPR001360">
    <property type="entry name" value="Glyco_hydro_1"/>
</dbReference>
<dbReference type="RefSeq" id="WP_191283287.1">
    <property type="nucleotide sequence ID" value="NZ_BNAI01000003.1"/>
</dbReference>
<dbReference type="AlphaFoldDB" id="A0A8J3GRC5"/>
<reference evidence="5" key="1">
    <citation type="journal article" date="2014" name="Int. J. Syst. Evol. Microbiol.">
        <title>Complete genome sequence of Corynebacterium casei LMG S-19264T (=DSM 44701T), isolated from a smear-ripened cheese.</title>
        <authorList>
            <consortium name="US DOE Joint Genome Institute (JGI-PGF)"/>
            <person name="Walter F."/>
            <person name="Albersmeier A."/>
            <person name="Kalinowski J."/>
            <person name="Ruckert C."/>
        </authorList>
    </citation>
    <scope>NUCLEOTIDE SEQUENCE</scope>
    <source>
        <strain evidence="5">CGMCC 1.16548</strain>
    </source>
</reference>
<evidence type="ECO:0000256" key="1">
    <source>
        <dbReference type="ARBA" id="ARBA00010838"/>
    </source>
</evidence>
<dbReference type="GO" id="GO:0016052">
    <property type="term" value="P:carbohydrate catabolic process"/>
    <property type="evidence" value="ECO:0007669"/>
    <property type="project" value="TreeGrafter"/>
</dbReference>
<keyword evidence="6" id="KW-1185">Reference proteome</keyword>
<evidence type="ECO:0000313" key="6">
    <source>
        <dbReference type="Proteomes" id="UP000617531"/>
    </source>
</evidence>
<accession>A0A8J3GRC5</accession>